<keyword evidence="3" id="KW-1133">Transmembrane helix</keyword>
<evidence type="ECO:0000313" key="6">
    <source>
        <dbReference type="EMBL" id="SHK29834.1"/>
    </source>
</evidence>
<dbReference type="PROSITE" id="PS52015">
    <property type="entry name" value="TONB_CTD"/>
    <property type="match status" value="1"/>
</dbReference>
<dbReference type="Proteomes" id="UP000184498">
    <property type="component" value="Unassembled WGS sequence"/>
</dbReference>
<dbReference type="GO" id="GO:0016020">
    <property type="term" value="C:membrane"/>
    <property type="evidence" value="ECO:0007669"/>
    <property type="project" value="UniProtKB-SubCell"/>
</dbReference>
<evidence type="ECO:0000256" key="2">
    <source>
        <dbReference type="ARBA" id="ARBA00022692"/>
    </source>
</evidence>
<organism evidence="6 7">
    <name type="scientific">Epilithonimonas mollis</name>
    <dbReference type="NCBI Taxonomy" id="216903"/>
    <lineage>
        <taxon>Bacteria</taxon>
        <taxon>Pseudomonadati</taxon>
        <taxon>Bacteroidota</taxon>
        <taxon>Flavobacteriia</taxon>
        <taxon>Flavobacteriales</taxon>
        <taxon>Weeksellaceae</taxon>
        <taxon>Chryseobacterium group</taxon>
        <taxon>Epilithonimonas</taxon>
    </lineage>
</organism>
<keyword evidence="4" id="KW-0472">Membrane</keyword>
<dbReference type="Pfam" id="PF13103">
    <property type="entry name" value="TonB_2"/>
    <property type="match status" value="1"/>
</dbReference>
<keyword evidence="7" id="KW-1185">Reference proteome</keyword>
<feature type="domain" description="TonB C-terminal" evidence="5">
    <location>
        <begin position="146"/>
        <end position="240"/>
    </location>
</feature>
<comment type="subcellular location">
    <subcellularLocation>
        <location evidence="1">Membrane</location>
        <topology evidence="1">Single-pass membrane protein</topology>
    </subcellularLocation>
</comment>
<evidence type="ECO:0000259" key="5">
    <source>
        <dbReference type="PROSITE" id="PS52015"/>
    </source>
</evidence>
<dbReference type="SUPFAM" id="SSF74653">
    <property type="entry name" value="TolA/TonB C-terminal domain"/>
    <property type="match status" value="1"/>
</dbReference>
<name>A0A1M6RBJ5_9FLAO</name>
<dbReference type="AlphaFoldDB" id="A0A1M6RBJ5"/>
<dbReference type="STRING" id="216903.SAMN05444371_1790"/>
<dbReference type="InterPro" id="IPR006260">
    <property type="entry name" value="TonB/TolA_C"/>
</dbReference>
<keyword evidence="2" id="KW-0812">Transmembrane</keyword>
<evidence type="ECO:0000256" key="4">
    <source>
        <dbReference type="ARBA" id="ARBA00023136"/>
    </source>
</evidence>
<dbReference type="EMBL" id="FRAM01000002">
    <property type="protein sequence ID" value="SHK29834.1"/>
    <property type="molecule type" value="Genomic_DNA"/>
</dbReference>
<reference evidence="7" key="1">
    <citation type="submission" date="2016-11" db="EMBL/GenBank/DDBJ databases">
        <authorList>
            <person name="Varghese N."/>
            <person name="Submissions S."/>
        </authorList>
    </citation>
    <scope>NUCLEOTIDE SEQUENCE [LARGE SCALE GENOMIC DNA]</scope>
    <source>
        <strain evidence="7">DSM 18016</strain>
    </source>
</reference>
<dbReference type="GO" id="GO:0055085">
    <property type="term" value="P:transmembrane transport"/>
    <property type="evidence" value="ECO:0007669"/>
    <property type="project" value="InterPro"/>
</dbReference>
<proteinExistence type="predicted"/>
<gene>
    <name evidence="6" type="ORF">SAMN05444371_1790</name>
</gene>
<protein>
    <submittedName>
        <fullName evidence="6">TonB family C-terminal domain-containing protein</fullName>
    </submittedName>
</protein>
<evidence type="ECO:0000313" key="7">
    <source>
        <dbReference type="Proteomes" id="UP000184498"/>
    </source>
</evidence>
<accession>A0A1M6RBJ5</accession>
<evidence type="ECO:0000256" key="3">
    <source>
        <dbReference type="ARBA" id="ARBA00022989"/>
    </source>
</evidence>
<sequence>MKTKFFILLLFSVFLRISAQEKHIGFPRDQHKYLGGMEGFYKDFHKILIDKKLKPCDNKKEFYHAPVLIKSFDSVELLENKSAQENKCSFELTKEVLKYMDNWMPAKIDGIETPAVAVINIYPDDLFDNYKEGYNFFNKDYESSDFDIDEFRKKIANQISLDNFNFKGSGKLTIVTSFIVNTEGRLEKLRIEKSSGSQRFDEMVMDAIKRTQKNKTWKPAKTHGMLINTNFSFPLTISVR</sequence>
<evidence type="ECO:0000256" key="1">
    <source>
        <dbReference type="ARBA" id="ARBA00004167"/>
    </source>
</evidence>
<dbReference type="InterPro" id="IPR037682">
    <property type="entry name" value="TonB_C"/>
</dbReference>
<dbReference type="Gene3D" id="3.30.1150.10">
    <property type="match status" value="1"/>
</dbReference>
<dbReference type="NCBIfam" id="TIGR01352">
    <property type="entry name" value="tonB_Cterm"/>
    <property type="match status" value="1"/>
</dbReference>